<dbReference type="GO" id="GO:0030246">
    <property type="term" value="F:carbohydrate binding"/>
    <property type="evidence" value="ECO:0007669"/>
    <property type="project" value="InterPro"/>
</dbReference>
<sequence>MIEELHEEMEPAAKKSFPHKYQEILGDFKARIDTSSPENFHSALGKTGIFDQQRKHRYWVDEKGRNCFMVYARALRIAWSGNRRQWRWYTERENNSDVLVEVAELLRAYWLEVHGVFETGYLTPGTKYEVSYVIKMKEPSSGWDDKVDFSLTLPQNPTRGLNINKTDLKQISRDDWISIRVDEFTSGQSGKMDFMLRQPGRLKTGLVIKGVTIRPTT</sequence>
<organism evidence="1 2">
    <name type="scientific">Pyrus ussuriensis x Pyrus communis</name>
    <dbReference type="NCBI Taxonomy" id="2448454"/>
    <lineage>
        <taxon>Eukaryota</taxon>
        <taxon>Viridiplantae</taxon>
        <taxon>Streptophyta</taxon>
        <taxon>Embryophyta</taxon>
        <taxon>Tracheophyta</taxon>
        <taxon>Spermatophyta</taxon>
        <taxon>Magnoliopsida</taxon>
        <taxon>eudicotyledons</taxon>
        <taxon>Gunneridae</taxon>
        <taxon>Pentapetalae</taxon>
        <taxon>rosids</taxon>
        <taxon>fabids</taxon>
        <taxon>Rosales</taxon>
        <taxon>Rosaceae</taxon>
        <taxon>Amygdaloideae</taxon>
        <taxon>Maleae</taxon>
        <taxon>Pyrus</taxon>
    </lineage>
</organism>
<accession>A0A5N5IGB6</accession>
<dbReference type="AlphaFoldDB" id="A0A5N5IGB6"/>
<reference evidence="2" key="2">
    <citation type="submission" date="2019-10" db="EMBL/GenBank/DDBJ databases">
        <title>A de novo genome assembly of a pear dwarfing rootstock.</title>
        <authorList>
            <person name="Wang F."/>
            <person name="Wang J."/>
            <person name="Li S."/>
            <person name="Zhang Y."/>
            <person name="Fang M."/>
            <person name="Ma L."/>
            <person name="Zhao Y."/>
            <person name="Jiang S."/>
        </authorList>
    </citation>
    <scope>NUCLEOTIDE SEQUENCE [LARGE SCALE GENOMIC DNA]</scope>
</reference>
<reference evidence="1 2" key="3">
    <citation type="submission" date="2019-11" db="EMBL/GenBank/DDBJ databases">
        <title>A de novo genome assembly of a pear dwarfing rootstock.</title>
        <authorList>
            <person name="Wang F."/>
            <person name="Wang J."/>
            <person name="Li S."/>
            <person name="Zhang Y."/>
            <person name="Fang M."/>
            <person name="Ma L."/>
            <person name="Zhao Y."/>
            <person name="Jiang S."/>
        </authorList>
    </citation>
    <scope>NUCLEOTIDE SEQUENCE [LARGE SCALE GENOMIC DNA]</scope>
    <source>
        <strain evidence="1">S2</strain>
        <tissue evidence="1">Leaf</tissue>
    </source>
</reference>
<comment type="caution">
    <text evidence="1">The sequence shown here is derived from an EMBL/GenBank/DDBJ whole genome shotgun (WGS) entry which is preliminary data.</text>
</comment>
<dbReference type="OrthoDB" id="533833at2759"/>
<evidence type="ECO:0000313" key="2">
    <source>
        <dbReference type="Proteomes" id="UP000327157"/>
    </source>
</evidence>
<dbReference type="PANTHER" id="PTHR48478">
    <property type="entry name" value="LECTIN-LIKE"/>
    <property type="match status" value="1"/>
</dbReference>
<keyword evidence="2" id="KW-1185">Reference proteome</keyword>
<dbReference type="PANTHER" id="PTHR48478:SF1">
    <property type="entry name" value="LECTIN-LIKE"/>
    <property type="match status" value="1"/>
</dbReference>
<dbReference type="InterPro" id="IPR025886">
    <property type="entry name" value="PP2-like"/>
</dbReference>
<dbReference type="EMBL" id="SMOL01000004">
    <property type="protein sequence ID" value="KAB2637571.1"/>
    <property type="molecule type" value="Genomic_DNA"/>
</dbReference>
<proteinExistence type="predicted"/>
<evidence type="ECO:0000313" key="1">
    <source>
        <dbReference type="EMBL" id="KAB2637571.1"/>
    </source>
</evidence>
<dbReference type="Pfam" id="PF14299">
    <property type="entry name" value="PP2"/>
    <property type="match status" value="1"/>
</dbReference>
<protein>
    <submittedName>
        <fullName evidence="1">Phloem protein 2 A1-like</fullName>
    </submittedName>
</protein>
<reference evidence="1 2" key="1">
    <citation type="submission" date="2019-09" db="EMBL/GenBank/DDBJ databases">
        <authorList>
            <person name="Ou C."/>
        </authorList>
    </citation>
    <scope>NUCLEOTIDE SEQUENCE [LARGE SCALE GENOMIC DNA]</scope>
    <source>
        <strain evidence="1">S2</strain>
        <tissue evidence="1">Leaf</tissue>
    </source>
</reference>
<dbReference type="InterPro" id="IPR052147">
    <property type="entry name" value="PP2-like/Lectin"/>
</dbReference>
<name>A0A5N5IGB6_9ROSA</name>
<dbReference type="Proteomes" id="UP000327157">
    <property type="component" value="Chromosome 5"/>
</dbReference>
<gene>
    <name evidence="1" type="ORF">D8674_028105</name>
</gene>